<dbReference type="Proteomes" id="UP000011547">
    <property type="component" value="Chromosome"/>
</dbReference>
<name>M1M3S2_9PROT</name>
<dbReference type="GO" id="GO:0006261">
    <property type="term" value="P:DNA-templated DNA replication"/>
    <property type="evidence" value="ECO:0007669"/>
    <property type="project" value="TreeGrafter"/>
</dbReference>
<keyword evidence="1" id="KW-0808">Transferase</keyword>
<dbReference type="STRING" id="1208919.CDSE_0594"/>
<dbReference type="AlphaFoldDB" id="M1M3S2"/>
<dbReference type="Gene3D" id="3.40.50.300">
    <property type="entry name" value="P-loop containing nucleotide triphosphate hydrolases"/>
    <property type="match status" value="1"/>
</dbReference>
<reference evidence="1 2" key="1">
    <citation type="journal article" date="2013" name="Genome Biol. Evol.">
        <title>Genome evolution and phylogenomic analysis of candidatus kinetoplastibacterium, the betaproteobacterial endosymbionts of strigomonas and angomonas.</title>
        <authorList>
            <person name="Alves J.M."/>
            <person name="Serrano M.G."/>
            <person name="Maia da Silva F."/>
            <person name="Voegtly L.J."/>
            <person name="Matveyev A.V."/>
            <person name="Teixeira M.M."/>
            <person name="Camargo E.P."/>
            <person name="Buck G.A."/>
        </authorList>
    </citation>
    <scope>NUCLEOTIDE SEQUENCE [LARGE SCALE GENOMIC DNA]</scope>
    <source>
        <strain evidence="1 2">TCC079E</strain>
    </source>
</reference>
<dbReference type="KEGG" id="kde:CDSE_0594"/>
<dbReference type="InterPro" id="IPR050238">
    <property type="entry name" value="DNA_Rep/Repair_Clamp_Loader"/>
</dbReference>
<evidence type="ECO:0000313" key="1">
    <source>
        <dbReference type="EMBL" id="AGF46895.1"/>
    </source>
</evidence>
<sequence>MISCSFFPWQFDLAAQWLKNIDRIHHAWLINGLNGIGKFEFSTSFAATILCENLTNNFACCHCVSCNLIKNNNHPDIKFLLPDALSGLITEDCNDNSIQLSNEIRIDQIRDIIPWINITPYRNNKKIIIIYKTNNLNIVSSNALLKIIEEPPPNVIIIIVADYLEGILPTIISRCQRIYLPIPNNNISLDWLNKNNVNNSKEWLSFTGGAPINAFYYSKKRDNPCHIWIKNLLDMLSNDIKVPIYSILEDNYDTIIIPELIEIFQKIFFDLIMIIYGFSPKYFINLENIFKKLSCRTNKEICINIFIWLNNKSLLSNYKLNKKVFANNILQKTIESFK</sequence>
<dbReference type="GO" id="GO:0009360">
    <property type="term" value="C:DNA polymerase III complex"/>
    <property type="evidence" value="ECO:0007669"/>
    <property type="project" value="TreeGrafter"/>
</dbReference>
<dbReference type="HOGENOM" id="CLU_006229_4_3_4"/>
<gene>
    <name evidence="1" type="ORF">CDSE_0594</name>
</gene>
<evidence type="ECO:0000313" key="2">
    <source>
        <dbReference type="Proteomes" id="UP000011547"/>
    </source>
</evidence>
<dbReference type="SUPFAM" id="SSF52540">
    <property type="entry name" value="P-loop containing nucleoside triphosphate hydrolases"/>
    <property type="match status" value="1"/>
</dbReference>
<dbReference type="eggNOG" id="COG0470">
    <property type="taxonomic scope" value="Bacteria"/>
</dbReference>
<dbReference type="RefSeq" id="WP_015396306.1">
    <property type="nucleotide sequence ID" value="NC_020294.1"/>
</dbReference>
<dbReference type="PATRIC" id="fig|1208919.3.peg.333"/>
<keyword evidence="2" id="KW-1185">Reference proteome</keyword>
<dbReference type="GO" id="GO:0003887">
    <property type="term" value="F:DNA-directed DNA polymerase activity"/>
    <property type="evidence" value="ECO:0007669"/>
    <property type="project" value="UniProtKB-EC"/>
</dbReference>
<dbReference type="Pfam" id="PF13177">
    <property type="entry name" value="DNA_pol3_delta2"/>
    <property type="match status" value="1"/>
</dbReference>
<dbReference type="EC" id="2.7.7.7" evidence="1"/>
<dbReference type="OrthoDB" id="9811073at2"/>
<dbReference type="InterPro" id="IPR027417">
    <property type="entry name" value="P-loop_NTPase"/>
</dbReference>
<organism evidence="1 2">
    <name type="scientific">Candidatus Kinetoplastidibacterium desouzai TCC079E</name>
    <dbReference type="NCBI Taxonomy" id="1208919"/>
    <lineage>
        <taxon>Bacteria</taxon>
        <taxon>Pseudomonadati</taxon>
        <taxon>Pseudomonadota</taxon>
        <taxon>Betaproteobacteria</taxon>
        <taxon>Candidatus Kinetoplastidibacterium</taxon>
    </lineage>
</organism>
<proteinExistence type="predicted"/>
<dbReference type="PANTHER" id="PTHR11669:SF8">
    <property type="entry name" value="DNA POLYMERASE III SUBUNIT DELTA"/>
    <property type="match status" value="1"/>
</dbReference>
<dbReference type="EMBL" id="CP003803">
    <property type="protein sequence ID" value="AGF46895.1"/>
    <property type="molecule type" value="Genomic_DNA"/>
</dbReference>
<keyword evidence="1" id="KW-0548">Nucleotidyltransferase</keyword>
<accession>M1M3S2</accession>
<dbReference type="PANTHER" id="PTHR11669">
    <property type="entry name" value="REPLICATION FACTOR C / DNA POLYMERASE III GAMMA-TAU SUBUNIT"/>
    <property type="match status" value="1"/>
</dbReference>
<protein>
    <submittedName>
        <fullName evidence="1">DNA polymerase III subunit delta</fullName>
        <ecNumber evidence="1">2.7.7.7</ecNumber>
    </submittedName>
</protein>